<sequence length="155" mass="17556">MSKYKVSVFLLVTTMMAGEPFLGYLSPMISQAAATSKSKKKVVKKKKLVWHKGFPKALKNNDFYTSFNISERNYAYIKFKSTTFSIGTKEGGAYHIVKAKYSKDKGNYTIKGTFSGTKVAARFQLKKLTPDSFVSSKGSHKYFKDTQNRQTLSHY</sequence>
<reference evidence="1" key="2">
    <citation type="submission" date="2022-09" db="EMBL/GenBank/DDBJ databases">
        <title>Genome-inferred correspondence between phylogeny and metabolic traits in the wild Drosophila gut microbiome.</title>
        <authorList>
            <person name="Bueno E."/>
            <person name="Blow F."/>
            <person name="Douglas A.E."/>
        </authorList>
    </citation>
    <scope>NUCLEOTIDE SEQUENCE</scope>
    <source>
        <strain evidence="1">Dm-2019-70</strain>
    </source>
</reference>
<proteinExistence type="predicted"/>
<protein>
    <submittedName>
        <fullName evidence="1">Uncharacterized protein</fullName>
    </submittedName>
</protein>
<evidence type="ECO:0000313" key="2">
    <source>
        <dbReference type="Proteomes" id="UP000676478"/>
    </source>
</evidence>
<dbReference type="AlphaFoldDB" id="A0AA41ERX5"/>
<dbReference type="Proteomes" id="UP000676478">
    <property type="component" value="Unassembled WGS sequence"/>
</dbReference>
<accession>A0AA41ERX5</accession>
<dbReference type="EMBL" id="JAERKF010000026">
    <property type="protein sequence ID" value="MBS1011773.1"/>
    <property type="molecule type" value="Genomic_DNA"/>
</dbReference>
<reference evidence="1" key="1">
    <citation type="submission" date="2020-12" db="EMBL/GenBank/DDBJ databases">
        <authorList>
            <person name="Mcmullen J.G."/>
        </authorList>
    </citation>
    <scope>NUCLEOTIDE SEQUENCE</scope>
    <source>
        <strain evidence="1">Dm-2019-70</strain>
    </source>
</reference>
<comment type="caution">
    <text evidence="1">The sequence shown here is derived from an EMBL/GenBank/DDBJ whole genome shotgun (WGS) entry which is preliminary data.</text>
</comment>
<gene>
    <name evidence="1" type="ORF">JK167_13250</name>
</gene>
<organism evidence="1 2">
    <name type="scientific">Levilactobacillus brevis</name>
    <name type="common">Lactobacillus brevis</name>
    <dbReference type="NCBI Taxonomy" id="1580"/>
    <lineage>
        <taxon>Bacteria</taxon>
        <taxon>Bacillati</taxon>
        <taxon>Bacillota</taxon>
        <taxon>Bacilli</taxon>
        <taxon>Lactobacillales</taxon>
        <taxon>Lactobacillaceae</taxon>
        <taxon>Levilactobacillus</taxon>
    </lineage>
</organism>
<dbReference type="RefSeq" id="WP_211756876.1">
    <property type="nucleotide sequence ID" value="NZ_JAERKF010000026.1"/>
</dbReference>
<name>A0AA41ERX5_LEVBR</name>
<evidence type="ECO:0000313" key="1">
    <source>
        <dbReference type="EMBL" id="MBS1011773.1"/>
    </source>
</evidence>